<accession>A0A6C0LZC3</accession>
<organism evidence="1">
    <name type="scientific">viral metagenome</name>
    <dbReference type="NCBI Taxonomy" id="1070528"/>
    <lineage>
        <taxon>unclassified sequences</taxon>
        <taxon>metagenomes</taxon>
        <taxon>organismal metagenomes</taxon>
    </lineage>
</organism>
<name>A0A6C0LZC3_9ZZZZ</name>
<evidence type="ECO:0000313" key="1">
    <source>
        <dbReference type="EMBL" id="QHU36196.1"/>
    </source>
</evidence>
<dbReference type="AlphaFoldDB" id="A0A6C0LZC3"/>
<protein>
    <submittedName>
        <fullName evidence="1">Uncharacterized protein</fullName>
    </submittedName>
</protein>
<proteinExistence type="predicted"/>
<dbReference type="EMBL" id="MN740633">
    <property type="protein sequence ID" value="QHU36196.1"/>
    <property type="molecule type" value="Genomic_DNA"/>
</dbReference>
<sequence>MSNKQLMANTLAIESGLKRAHGAVLTQALTRHGRVLQAELLGKPATVAGRKCLEPFFS</sequence>
<reference evidence="1" key="1">
    <citation type="journal article" date="2020" name="Nature">
        <title>Giant virus diversity and host interactions through global metagenomics.</title>
        <authorList>
            <person name="Schulz F."/>
            <person name="Roux S."/>
            <person name="Paez-Espino D."/>
            <person name="Jungbluth S."/>
            <person name="Walsh D.A."/>
            <person name="Denef V.J."/>
            <person name="McMahon K.D."/>
            <person name="Konstantinidis K.T."/>
            <person name="Eloe-Fadrosh E.A."/>
            <person name="Kyrpides N.C."/>
            <person name="Woyke T."/>
        </authorList>
    </citation>
    <scope>NUCLEOTIDE SEQUENCE</scope>
    <source>
        <strain evidence="1">GVMAG-S-1035124-57</strain>
    </source>
</reference>